<evidence type="ECO:0000313" key="2">
    <source>
        <dbReference type="Proteomes" id="UP000663866"/>
    </source>
</evidence>
<proteinExistence type="predicted"/>
<comment type="caution">
    <text evidence="1">The sequence shown here is derived from an EMBL/GenBank/DDBJ whole genome shotgun (WGS) entry which is preliminary data.</text>
</comment>
<accession>A0A821LW85</accession>
<name>A0A821LW85_9BILA</name>
<protein>
    <submittedName>
        <fullName evidence="1">Uncharacterized protein</fullName>
    </submittedName>
</protein>
<reference evidence="1" key="1">
    <citation type="submission" date="2021-02" db="EMBL/GenBank/DDBJ databases">
        <authorList>
            <person name="Nowell W R."/>
        </authorList>
    </citation>
    <scope>NUCLEOTIDE SEQUENCE</scope>
</reference>
<sequence length="46" mass="5258">IETTARVPRPMFEINVLLKITQATAKKAPNKEEASRSDRFVIFNLL</sequence>
<dbReference type="Proteomes" id="UP000663866">
    <property type="component" value="Unassembled WGS sequence"/>
</dbReference>
<feature type="non-terminal residue" evidence="1">
    <location>
        <position position="1"/>
    </location>
</feature>
<keyword evidence="2" id="KW-1185">Reference proteome</keyword>
<evidence type="ECO:0000313" key="1">
    <source>
        <dbReference type="EMBL" id="CAF4758179.1"/>
    </source>
</evidence>
<organism evidence="1 2">
    <name type="scientific">Rotaria magnacalcarata</name>
    <dbReference type="NCBI Taxonomy" id="392030"/>
    <lineage>
        <taxon>Eukaryota</taxon>
        <taxon>Metazoa</taxon>
        <taxon>Spiralia</taxon>
        <taxon>Gnathifera</taxon>
        <taxon>Rotifera</taxon>
        <taxon>Eurotatoria</taxon>
        <taxon>Bdelloidea</taxon>
        <taxon>Philodinida</taxon>
        <taxon>Philodinidae</taxon>
        <taxon>Rotaria</taxon>
    </lineage>
</organism>
<dbReference type="EMBL" id="CAJOBG010115745">
    <property type="protein sequence ID" value="CAF4758179.1"/>
    <property type="molecule type" value="Genomic_DNA"/>
</dbReference>
<dbReference type="AlphaFoldDB" id="A0A821LW85"/>
<gene>
    <name evidence="1" type="ORF">OVN521_LOCUS50389</name>
</gene>